<dbReference type="Pfam" id="PF13742">
    <property type="entry name" value="tRNA_anti_2"/>
    <property type="match status" value="1"/>
</dbReference>
<dbReference type="Pfam" id="PF02601">
    <property type="entry name" value="Exonuc_VII_L"/>
    <property type="match status" value="1"/>
</dbReference>
<evidence type="ECO:0000256" key="4">
    <source>
        <dbReference type="ARBA" id="ARBA00022839"/>
    </source>
</evidence>
<keyword evidence="4 5" id="KW-0269">Exonuclease</keyword>
<comment type="subunit">
    <text evidence="5">Heterooligomer composed of large and small subunits.</text>
</comment>
<protein>
    <recommendedName>
        <fullName evidence="5">Exodeoxyribonuclease 7 large subunit</fullName>
        <ecNumber evidence="5">3.1.11.6</ecNumber>
    </recommendedName>
    <alternativeName>
        <fullName evidence="5">Exodeoxyribonuclease VII large subunit</fullName>
        <shortName evidence="5">Exonuclease VII large subunit</shortName>
    </alternativeName>
</protein>
<evidence type="ECO:0000259" key="7">
    <source>
        <dbReference type="Pfam" id="PF02601"/>
    </source>
</evidence>
<proteinExistence type="inferred from homology"/>
<accession>A0A158G6B2</accession>
<comment type="function">
    <text evidence="5">Bidirectionally degrades single-stranded DNA into large acid-insoluble oligonucleotides, which are then degraded further into small acid-soluble oligonucleotides.</text>
</comment>
<dbReference type="NCBIfam" id="TIGR00237">
    <property type="entry name" value="xseA"/>
    <property type="match status" value="1"/>
</dbReference>
<keyword evidence="1 5" id="KW-0963">Cytoplasm</keyword>
<evidence type="ECO:0000256" key="6">
    <source>
        <dbReference type="RuleBase" id="RU004355"/>
    </source>
</evidence>
<dbReference type="EMBL" id="FCON02000010">
    <property type="protein sequence ID" value="SAL27582.1"/>
    <property type="molecule type" value="Genomic_DNA"/>
</dbReference>
<dbReference type="GO" id="GO:0006308">
    <property type="term" value="P:DNA catabolic process"/>
    <property type="evidence" value="ECO:0007669"/>
    <property type="project" value="UniProtKB-UniRule"/>
</dbReference>
<evidence type="ECO:0000313" key="9">
    <source>
        <dbReference type="EMBL" id="SAL27582.1"/>
    </source>
</evidence>
<comment type="catalytic activity">
    <reaction evidence="5 6">
        <text>Exonucleolytic cleavage in either 5'- to 3'- or 3'- to 5'-direction to yield nucleoside 5'-phosphates.</text>
        <dbReference type="EC" id="3.1.11.6"/>
    </reaction>
</comment>
<keyword evidence="2 5" id="KW-0540">Nuclease</keyword>
<organism evidence="9 10">
    <name type="scientific">Caballeronia choica</name>
    <dbReference type="NCBI Taxonomy" id="326476"/>
    <lineage>
        <taxon>Bacteria</taxon>
        <taxon>Pseudomonadati</taxon>
        <taxon>Pseudomonadota</taxon>
        <taxon>Betaproteobacteria</taxon>
        <taxon>Burkholderiales</taxon>
        <taxon>Burkholderiaceae</taxon>
        <taxon>Caballeronia</taxon>
    </lineage>
</organism>
<gene>
    <name evidence="5" type="primary">xseA</name>
    <name evidence="9" type="ORF">AWB68_01306</name>
</gene>
<keyword evidence="10" id="KW-1185">Reference proteome</keyword>
<reference evidence="9" key="1">
    <citation type="submission" date="2016-01" db="EMBL/GenBank/DDBJ databases">
        <authorList>
            <person name="Peeters C."/>
        </authorList>
    </citation>
    <scope>NUCLEOTIDE SEQUENCE [LARGE SCALE GENOMIC DNA]</scope>
    <source>
        <strain evidence="9">LMG 22940</strain>
    </source>
</reference>
<dbReference type="GO" id="GO:0005737">
    <property type="term" value="C:cytoplasm"/>
    <property type="evidence" value="ECO:0007669"/>
    <property type="project" value="UniProtKB-SubCell"/>
</dbReference>
<sequence>MAYRPSGLPEFPLSMISDPLSQQGGDAVVPVSVLNRAIGSLLERSFPLVWVSGEVSNFTRAASGHWYFSIKDAQAQMRCVMFRGRAQYAEFTPREGDKIEVRALVTMYEPRGELQLNVEAVRRTGQGRLFEAFLRLKAQLESEGLFAPERKRALPTHPRAIGIVTSLQAAALRDVLTTLCRRAPHIPVIIYPAPVQGAGVSVKLAAMVDAANARREVDVLIVCRGGGSIEDLWAFNEEVLARAIAESALPVVSGVGHETDFTIADFAADVRAPTPTAAAELVSPQRVLLLRDLDQRHATLARGFGRMMERRAQQLDWLARRLVSPAERLERQRAHLRQLATRLSSAGARPVRDARARFALVRLRWQRWRPDLDAEREHLMRVAQRLRASQGRQQERAAARVSELSARLQVLSPRRTLERGYAALIDAQTGRAVRTPGALKPKRPLTVHLAEGTADVLLADVQPRLTDEF</sequence>
<dbReference type="HAMAP" id="MF_00378">
    <property type="entry name" value="Exonuc_7_L"/>
    <property type="match status" value="1"/>
</dbReference>
<evidence type="ECO:0000256" key="1">
    <source>
        <dbReference type="ARBA" id="ARBA00022490"/>
    </source>
</evidence>
<dbReference type="InterPro" id="IPR003753">
    <property type="entry name" value="Exonuc_VII_L"/>
</dbReference>
<evidence type="ECO:0000313" key="10">
    <source>
        <dbReference type="Proteomes" id="UP000054770"/>
    </source>
</evidence>
<feature type="domain" description="OB-fold nucleic acid binding" evidence="8">
    <location>
        <begin position="30"/>
        <end position="121"/>
    </location>
</feature>
<dbReference type="EC" id="3.1.11.6" evidence="5"/>
<dbReference type="GO" id="GO:0009318">
    <property type="term" value="C:exodeoxyribonuclease VII complex"/>
    <property type="evidence" value="ECO:0007669"/>
    <property type="project" value="UniProtKB-UniRule"/>
</dbReference>
<feature type="domain" description="Exonuclease VII large subunit C-terminal" evidence="7">
    <location>
        <begin position="145"/>
        <end position="455"/>
    </location>
</feature>
<dbReference type="GO" id="GO:0008855">
    <property type="term" value="F:exodeoxyribonuclease VII activity"/>
    <property type="evidence" value="ECO:0007669"/>
    <property type="project" value="UniProtKB-UniRule"/>
</dbReference>
<evidence type="ECO:0000259" key="8">
    <source>
        <dbReference type="Pfam" id="PF13742"/>
    </source>
</evidence>
<dbReference type="CDD" id="cd04489">
    <property type="entry name" value="ExoVII_LU_OBF"/>
    <property type="match status" value="1"/>
</dbReference>
<dbReference type="GO" id="GO:0003676">
    <property type="term" value="F:nucleic acid binding"/>
    <property type="evidence" value="ECO:0007669"/>
    <property type="project" value="InterPro"/>
</dbReference>
<dbReference type="InterPro" id="IPR025824">
    <property type="entry name" value="OB-fold_nuc-bd_dom"/>
</dbReference>
<dbReference type="InterPro" id="IPR020579">
    <property type="entry name" value="Exonuc_VII_lsu_C"/>
</dbReference>
<comment type="subcellular location">
    <subcellularLocation>
        <location evidence="5 6">Cytoplasm</location>
    </subcellularLocation>
</comment>
<name>A0A158G6B2_9BURK</name>
<comment type="similarity">
    <text evidence="5 6">Belongs to the XseA family.</text>
</comment>
<evidence type="ECO:0000256" key="2">
    <source>
        <dbReference type="ARBA" id="ARBA00022722"/>
    </source>
</evidence>
<dbReference type="PANTHER" id="PTHR30008:SF0">
    <property type="entry name" value="EXODEOXYRIBONUCLEASE 7 LARGE SUBUNIT"/>
    <property type="match status" value="1"/>
</dbReference>
<evidence type="ECO:0000256" key="5">
    <source>
        <dbReference type="HAMAP-Rule" id="MF_00378"/>
    </source>
</evidence>
<evidence type="ECO:0000256" key="3">
    <source>
        <dbReference type="ARBA" id="ARBA00022801"/>
    </source>
</evidence>
<dbReference type="PANTHER" id="PTHR30008">
    <property type="entry name" value="EXODEOXYRIBONUCLEASE 7 LARGE SUBUNIT"/>
    <property type="match status" value="1"/>
</dbReference>
<dbReference type="Proteomes" id="UP000054770">
    <property type="component" value="Unassembled WGS sequence"/>
</dbReference>
<comment type="caution">
    <text evidence="9">The sequence shown here is derived from an EMBL/GenBank/DDBJ whole genome shotgun (WGS) entry which is preliminary data.</text>
</comment>
<keyword evidence="3 5" id="KW-0378">Hydrolase</keyword>
<dbReference type="AlphaFoldDB" id="A0A158G6B2"/>